<comment type="caution">
    <text evidence="2">The sequence shown here is derived from an EMBL/GenBank/DDBJ whole genome shotgun (WGS) entry which is preliminary data.</text>
</comment>
<dbReference type="Proteomes" id="UP000216363">
    <property type="component" value="Unassembled WGS sequence"/>
</dbReference>
<feature type="region of interest" description="Disordered" evidence="1">
    <location>
        <begin position="1"/>
        <end position="21"/>
    </location>
</feature>
<dbReference type="EMBL" id="NNRN01000038">
    <property type="protein sequence ID" value="OYR31553.1"/>
    <property type="molecule type" value="Genomic_DNA"/>
</dbReference>
<proteinExistence type="predicted"/>
<evidence type="ECO:0000313" key="3">
    <source>
        <dbReference type="Proteomes" id="UP000216363"/>
    </source>
</evidence>
<protein>
    <submittedName>
        <fullName evidence="2">Uncharacterized protein</fullName>
    </submittedName>
</protein>
<evidence type="ECO:0000313" key="2">
    <source>
        <dbReference type="EMBL" id="OYR31553.1"/>
    </source>
</evidence>
<reference evidence="2 3" key="1">
    <citation type="submission" date="2017-07" db="EMBL/GenBank/DDBJ databases">
        <title>Draft genome of Ochrobactrum lupini type strain LUP21.</title>
        <authorList>
            <person name="Krzyzanowska D.M."/>
            <person name="Jafra S."/>
        </authorList>
    </citation>
    <scope>NUCLEOTIDE SEQUENCE [LARGE SCALE GENOMIC DNA]</scope>
    <source>
        <strain evidence="2 3">LUP21</strain>
    </source>
</reference>
<evidence type="ECO:0000256" key="1">
    <source>
        <dbReference type="SAM" id="MobiDB-lite"/>
    </source>
</evidence>
<sequence>MHRTSSIFEGASQSARLETSSRCGLRHARMRNALTGLRYQATLEERSL</sequence>
<accession>A0A256GWJ7</accession>
<gene>
    <name evidence="2" type="ORF">CES86_1048</name>
</gene>
<name>A0A256GWJ7_9HYPH</name>
<dbReference type="AlphaFoldDB" id="A0A256GWJ7"/>
<organism evidence="2 3">
    <name type="scientific">Brucella lupini</name>
    <dbReference type="NCBI Taxonomy" id="255457"/>
    <lineage>
        <taxon>Bacteria</taxon>
        <taxon>Pseudomonadati</taxon>
        <taxon>Pseudomonadota</taxon>
        <taxon>Alphaproteobacteria</taxon>
        <taxon>Hyphomicrobiales</taxon>
        <taxon>Brucellaceae</taxon>
        <taxon>Brucella/Ochrobactrum group</taxon>
        <taxon>Brucella</taxon>
    </lineage>
</organism>